<sequence>MNIITMDQEAQARKSTRNYQENTCNVCHNQFSMTNRHILCSTCFQKTCRLHITTEKSHSTCDICLRIELKKKIMQDHHEHINSLKNDLRSLQHREKANLKEISVKTQTITKLEDSLKSQHEEFNTKLKSLESSIISETKHIEESTSKISSLTAMIDSSKSLQKKKQEFFANITTELIKVQKDHSLVKEEHTLLANKANKLIEENERLITFQKVRTLTCNRCYKEIILKFKEEIIKILGRKENKNDLIASILAVRMEQTEIVTNHSCKCLLF</sequence>
<protein>
    <recommendedName>
        <fullName evidence="4">FYVE-type domain-containing protein</fullName>
    </recommendedName>
</protein>
<comment type="caution">
    <text evidence="2">The sequence shown here is derived from an EMBL/GenBank/DDBJ whole genome shotgun (WGS) entry which is preliminary data.</text>
</comment>
<name>A0A1R2BW87_9CILI</name>
<dbReference type="EMBL" id="MPUH01000402">
    <property type="protein sequence ID" value="OMJ80917.1"/>
    <property type="molecule type" value="Genomic_DNA"/>
</dbReference>
<organism evidence="2 3">
    <name type="scientific">Stentor coeruleus</name>
    <dbReference type="NCBI Taxonomy" id="5963"/>
    <lineage>
        <taxon>Eukaryota</taxon>
        <taxon>Sar</taxon>
        <taxon>Alveolata</taxon>
        <taxon>Ciliophora</taxon>
        <taxon>Postciliodesmatophora</taxon>
        <taxon>Heterotrichea</taxon>
        <taxon>Heterotrichida</taxon>
        <taxon>Stentoridae</taxon>
        <taxon>Stentor</taxon>
    </lineage>
</organism>
<dbReference type="OrthoDB" id="325477at2759"/>
<dbReference type="InterPro" id="IPR011011">
    <property type="entry name" value="Znf_FYVE_PHD"/>
</dbReference>
<reference evidence="2 3" key="1">
    <citation type="submission" date="2016-11" db="EMBL/GenBank/DDBJ databases">
        <title>The macronuclear genome of Stentor coeruleus: a giant cell with tiny introns.</title>
        <authorList>
            <person name="Slabodnick M."/>
            <person name="Ruby J.G."/>
            <person name="Reiff S.B."/>
            <person name="Swart E.C."/>
            <person name="Gosai S."/>
            <person name="Prabakaran S."/>
            <person name="Witkowska E."/>
            <person name="Larue G.E."/>
            <person name="Fisher S."/>
            <person name="Freeman R.M."/>
            <person name="Gunawardena J."/>
            <person name="Chu W."/>
            <person name="Stover N.A."/>
            <person name="Gregory B.D."/>
            <person name="Nowacki M."/>
            <person name="Derisi J."/>
            <person name="Roy S.W."/>
            <person name="Marshall W.F."/>
            <person name="Sood P."/>
        </authorList>
    </citation>
    <scope>NUCLEOTIDE SEQUENCE [LARGE SCALE GENOMIC DNA]</scope>
    <source>
        <strain evidence="2">WM001</strain>
    </source>
</reference>
<dbReference type="SUPFAM" id="SSF57903">
    <property type="entry name" value="FYVE/PHD zinc finger"/>
    <property type="match status" value="1"/>
</dbReference>
<keyword evidence="1" id="KW-0175">Coiled coil</keyword>
<keyword evidence="3" id="KW-1185">Reference proteome</keyword>
<dbReference type="Proteomes" id="UP000187209">
    <property type="component" value="Unassembled WGS sequence"/>
</dbReference>
<feature type="coiled-coil region" evidence="1">
    <location>
        <begin position="74"/>
        <end position="133"/>
    </location>
</feature>
<evidence type="ECO:0000313" key="3">
    <source>
        <dbReference type="Proteomes" id="UP000187209"/>
    </source>
</evidence>
<accession>A0A1R2BW87</accession>
<dbReference type="AlphaFoldDB" id="A0A1R2BW87"/>
<evidence type="ECO:0000313" key="2">
    <source>
        <dbReference type="EMBL" id="OMJ80917.1"/>
    </source>
</evidence>
<proteinExistence type="predicted"/>
<evidence type="ECO:0000256" key="1">
    <source>
        <dbReference type="SAM" id="Coils"/>
    </source>
</evidence>
<dbReference type="CDD" id="cd00065">
    <property type="entry name" value="FYVE_like_SF"/>
    <property type="match status" value="1"/>
</dbReference>
<gene>
    <name evidence="2" type="ORF">SteCoe_18726</name>
</gene>
<evidence type="ECO:0008006" key="4">
    <source>
        <dbReference type="Google" id="ProtNLM"/>
    </source>
</evidence>